<reference evidence="1" key="1">
    <citation type="submission" date="2014-09" db="EMBL/GenBank/DDBJ databases">
        <authorList>
            <person name="Magalhaes I.L.F."/>
            <person name="Oliveira U."/>
            <person name="Santos F.R."/>
            <person name="Vidigal T.H.D.A."/>
            <person name="Brescovit A.D."/>
            <person name="Santos A.J."/>
        </authorList>
    </citation>
    <scope>NUCLEOTIDE SEQUENCE</scope>
    <source>
        <tissue evidence="1">Shoot tissue taken approximately 20 cm above the soil surface</tissue>
    </source>
</reference>
<protein>
    <submittedName>
        <fullName evidence="1">Uncharacterized protein</fullName>
    </submittedName>
</protein>
<dbReference type="EMBL" id="GBRH01167322">
    <property type="protein sequence ID" value="JAE30574.1"/>
    <property type="molecule type" value="Transcribed_RNA"/>
</dbReference>
<reference evidence="1" key="2">
    <citation type="journal article" date="2015" name="Data Brief">
        <title>Shoot transcriptome of the giant reed, Arundo donax.</title>
        <authorList>
            <person name="Barrero R.A."/>
            <person name="Guerrero F.D."/>
            <person name="Moolhuijzen P."/>
            <person name="Goolsby J.A."/>
            <person name="Tidwell J."/>
            <person name="Bellgard S.E."/>
            <person name="Bellgard M.I."/>
        </authorList>
    </citation>
    <scope>NUCLEOTIDE SEQUENCE</scope>
    <source>
        <tissue evidence="1">Shoot tissue taken approximately 20 cm above the soil surface</tissue>
    </source>
</reference>
<dbReference type="AlphaFoldDB" id="A0A0A9H449"/>
<name>A0A0A9H449_ARUDO</name>
<evidence type="ECO:0000313" key="1">
    <source>
        <dbReference type="EMBL" id="JAE30574.1"/>
    </source>
</evidence>
<accession>A0A0A9H449</accession>
<organism evidence="1">
    <name type="scientific">Arundo donax</name>
    <name type="common">Giant reed</name>
    <name type="synonym">Donax arundinaceus</name>
    <dbReference type="NCBI Taxonomy" id="35708"/>
    <lineage>
        <taxon>Eukaryota</taxon>
        <taxon>Viridiplantae</taxon>
        <taxon>Streptophyta</taxon>
        <taxon>Embryophyta</taxon>
        <taxon>Tracheophyta</taxon>
        <taxon>Spermatophyta</taxon>
        <taxon>Magnoliopsida</taxon>
        <taxon>Liliopsida</taxon>
        <taxon>Poales</taxon>
        <taxon>Poaceae</taxon>
        <taxon>PACMAD clade</taxon>
        <taxon>Arundinoideae</taxon>
        <taxon>Arundineae</taxon>
        <taxon>Arundo</taxon>
    </lineage>
</organism>
<proteinExistence type="predicted"/>
<sequence length="61" mass="6946">MVKEHLLLVSKKKKEHLLHPDSQEKGWLLSTGWVPKKLFAGNGSGNSWNPAWYFHSVGCSR</sequence>